<dbReference type="STRING" id="126957.T1JBM8"/>
<comment type="caution">
    <text evidence="2">Lacks conserved residue(s) required for the propagation of feature annotation.</text>
</comment>
<dbReference type="PANTHER" id="PTHR47537:SF1">
    <property type="entry name" value="CUB DOMAIN-CONTAINING PROTEIN"/>
    <property type="match status" value="1"/>
</dbReference>
<dbReference type="SUPFAM" id="SSF49854">
    <property type="entry name" value="Spermadhesin, CUB domain"/>
    <property type="match status" value="4"/>
</dbReference>
<evidence type="ECO:0000259" key="4">
    <source>
        <dbReference type="PROSITE" id="PS01180"/>
    </source>
</evidence>
<dbReference type="Pfam" id="PF00431">
    <property type="entry name" value="CUB"/>
    <property type="match status" value="3"/>
</dbReference>
<dbReference type="InterPro" id="IPR036055">
    <property type="entry name" value="LDL_receptor-like_sf"/>
</dbReference>
<keyword evidence="3" id="KW-0812">Transmembrane</keyword>
<dbReference type="SMART" id="SM00042">
    <property type="entry name" value="CUB"/>
    <property type="match status" value="3"/>
</dbReference>
<evidence type="ECO:0000256" key="3">
    <source>
        <dbReference type="SAM" id="Phobius"/>
    </source>
</evidence>
<dbReference type="Proteomes" id="UP000014500">
    <property type="component" value="Unassembled WGS sequence"/>
</dbReference>
<dbReference type="InterPro" id="IPR000859">
    <property type="entry name" value="CUB_dom"/>
</dbReference>
<protein>
    <recommendedName>
        <fullName evidence="4">CUB domain-containing protein</fullName>
    </recommendedName>
</protein>
<reference evidence="5" key="2">
    <citation type="submission" date="2015-02" db="UniProtKB">
        <authorList>
            <consortium name="EnsemblMetazoa"/>
        </authorList>
    </citation>
    <scope>IDENTIFICATION</scope>
</reference>
<feature type="transmembrane region" description="Helical" evidence="3">
    <location>
        <begin position="820"/>
        <end position="841"/>
    </location>
</feature>
<dbReference type="InterPro" id="IPR035914">
    <property type="entry name" value="Sperma_CUB_dom_sf"/>
</dbReference>
<dbReference type="GO" id="GO:0005886">
    <property type="term" value="C:plasma membrane"/>
    <property type="evidence" value="ECO:0007669"/>
    <property type="project" value="TreeGrafter"/>
</dbReference>
<name>T1JBM8_STRMM</name>
<keyword evidence="3" id="KW-1133">Transmembrane helix</keyword>
<evidence type="ECO:0000313" key="5">
    <source>
        <dbReference type="EnsemblMetazoa" id="SMAR011178-PA"/>
    </source>
</evidence>
<dbReference type="PhylomeDB" id="T1JBM8"/>
<dbReference type="PROSITE" id="PS01180">
    <property type="entry name" value="CUB"/>
    <property type="match status" value="3"/>
</dbReference>
<sequence>MMAVRLSGAVCPTPFPDRRLSDAVCPNGRLSENFRTSTNRTNDAEKGTCNRTIQISEEVSTPEVTSANRGRSLTCWYRFHMDPQQSDWIITIRFHKFKVGRLVNATTCEGGHVQIRDGTKGSDSPGYFCGEVDRPQVYISETSHVTVKFHVRLFSDKTYISFNSRAEQRFELYPRYGQNPQLYLDRRGKLIPGTVCDRQFPDCQNCFLQSPNYPGVYPRNLRCKYYVSSNKGSLKLLVQNQEINVDGQRCEDVILCPNRPVTTQCPYDYINVYDGLSERSPLIGSFCGRGKLPYAITGSGRHLLLVFVSSPAGPFLNTGFHFTAGPFAKWAGHGATKVNDSCDAIFHRDSNIPPEQRRFYSLTTWYQPRTTCSFTMWAWHNEIIRIDFRSFRVRRPDSAILDDKGCVETLTIYDAPYADESRLLAMFCDSWSPPLPSNQDFISSGNAMFVQFHSEVGSYAGSSLEYWVQFDYFNAFTHGIPVPNTECDEVFSSPSSLDGAFSSPLNSLLFTRKSELECSYSFLADSVPYEQVLVSFDSINFTSTTQSTCSRCLDDPVDKIIIRDADGREVECICGIKIRSEHATGRVRILSTGPSLQVKLHVKREPPRSHGSLLFKGSYEFLHGPKCGPTVLDARQQGELVFPFRNDALIDNFDYEPSRVHCIWSLLVHPSRSVFLRFESVYLSDDCGIERIEVKIPSERHQYVDGNFVMVCGGGSPPDELPVIAASSLRAGRALVEFRSEDASHAASFRLVWTEFIQMEQAARTGEMPSSDDCSFVCGGSNACIPHELVCNGVRNCPSASTTSDEDSYLCQKDKDHINYLAIGLGASGGGVLATCLILIFQKCCRKHADTDPG</sequence>
<evidence type="ECO:0000313" key="6">
    <source>
        <dbReference type="Proteomes" id="UP000014500"/>
    </source>
</evidence>
<proteinExistence type="predicted"/>
<dbReference type="AlphaFoldDB" id="T1JBM8"/>
<keyword evidence="3" id="KW-0472">Membrane</keyword>
<evidence type="ECO:0000256" key="2">
    <source>
        <dbReference type="PROSITE-ProRule" id="PRU00059"/>
    </source>
</evidence>
<dbReference type="CDD" id="cd00041">
    <property type="entry name" value="CUB"/>
    <property type="match status" value="1"/>
</dbReference>
<dbReference type="Gene3D" id="4.10.400.10">
    <property type="entry name" value="Low-density Lipoprotein Receptor"/>
    <property type="match status" value="1"/>
</dbReference>
<dbReference type="InterPro" id="IPR053207">
    <property type="entry name" value="Non-NMDA_GluR_Accessory"/>
</dbReference>
<dbReference type="HOGENOM" id="CLU_003797_2_0_1"/>
<organism evidence="5 6">
    <name type="scientific">Strigamia maritima</name>
    <name type="common">European centipede</name>
    <name type="synonym">Geophilus maritimus</name>
    <dbReference type="NCBI Taxonomy" id="126957"/>
    <lineage>
        <taxon>Eukaryota</taxon>
        <taxon>Metazoa</taxon>
        <taxon>Ecdysozoa</taxon>
        <taxon>Arthropoda</taxon>
        <taxon>Myriapoda</taxon>
        <taxon>Chilopoda</taxon>
        <taxon>Pleurostigmophora</taxon>
        <taxon>Geophilomorpha</taxon>
        <taxon>Linotaeniidae</taxon>
        <taxon>Strigamia</taxon>
    </lineage>
</organism>
<dbReference type="FunFam" id="2.60.120.290:FF:000055">
    <property type="entry name" value="Dorsal-ventral patterning protein tolloid"/>
    <property type="match status" value="1"/>
</dbReference>
<dbReference type="eggNOG" id="ENOG502QSEK">
    <property type="taxonomic scope" value="Eukaryota"/>
</dbReference>
<evidence type="ECO:0000256" key="1">
    <source>
        <dbReference type="ARBA" id="ARBA00023157"/>
    </source>
</evidence>
<feature type="disulfide bond" evidence="2">
    <location>
        <begin position="196"/>
        <end position="223"/>
    </location>
</feature>
<keyword evidence="1 2" id="KW-1015">Disulfide bond</keyword>
<keyword evidence="6" id="KW-1185">Reference proteome</keyword>
<dbReference type="PANTHER" id="PTHR47537">
    <property type="entry name" value="CUBILIN"/>
    <property type="match status" value="1"/>
</dbReference>
<accession>T1JBM8</accession>
<dbReference type="EnsemblMetazoa" id="SMAR011178-RA">
    <property type="protein sequence ID" value="SMAR011178-PA"/>
    <property type="gene ID" value="SMAR011178"/>
</dbReference>
<dbReference type="EMBL" id="JH432011">
    <property type="status" value="NOT_ANNOTATED_CDS"/>
    <property type="molecule type" value="Genomic_DNA"/>
</dbReference>
<feature type="domain" description="CUB" evidence="4">
    <location>
        <begin position="627"/>
        <end position="756"/>
    </location>
</feature>
<feature type="domain" description="CUB" evidence="4">
    <location>
        <begin position="49"/>
        <end position="169"/>
    </location>
</feature>
<reference evidence="6" key="1">
    <citation type="submission" date="2011-05" db="EMBL/GenBank/DDBJ databases">
        <authorList>
            <person name="Richards S.R."/>
            <person name="Qu J."/>
            <person name="Jiang H."/>
            <person name="Jhangiani S.N."/>
            <person name="Agravi P."/>
            <person name="Goodspeed R."/>
            <person name="Gross S."/>
            <person name="Mandapat C."/>
            <person name="Jackson L."/>
            <person name="Mathew T."/>
            <person name="Pu L."/>
            <person name="Thornton R."/>
            <person name="Saada N."/>
            <person name="Wilczek-Boney K.B."/>
            <person name="Lee S."/>
            <person name="Kovar C."/>
            <person name="Wu Y."/>
            <person name="Scherer S.E."/>
            <person name="Worley K.C."/>
            <person name="Muzny D.M."/>
            <person name="Gibbs R."/>
        </authorList>
    </citation>
    <scope>NUCLEOTIDE SEQUENCE</scope>
    <source>
        <strain evidence="6">Brora</strain>
    </source>
</reference>
<dbReference type="Gene3D" id="2.60.120.290">
    <property type="entry name" value="Spermadhesin, CUB domain"/>
    <property type="match status" value="4"/>
</dbReference>
<dbReference type="OMA" id="HCICRST"/>
<feature type="domain" description="CUB" evidence="4">
    <location>
        <begin position="196"/>
        <end position="327"/>
    </location>
</feature>